<dbReference type="InterPro" id="IPR008283">
    <property type="entry name" value="Peptidase_M17_N"/>
</dbReference>
<evidence type="ECO:0000256" key="4">
    <source>
        <dbReference type="ARBA" id="ARBA00022438"/>
    </source>
</evidence>
<keyword evidence="8" id="KW-0479">Metal-binding</keyword>
<dbReference type="InterPro" id="IPR011356">
    <property type="entry name" value="Leucine_aapep/pepB"/>
</dbReference>
<evidence type="ECO:0000256" key="8">
    <source>
        <dbReference type="HAMAP-Rule" id="MF_00181"/>
    </source>
</evidence>
<dbReference type="PANTHER" id="PTHR11963:SF20">
    <property type="entry name" value="PEPTIDASE B"/>
    <property type="match status" value="1"/>
</dbReference>
<dbReference type="GO" id="GO:0030145">
    <property type="term" value="F:manganese ion binding"/>
    <property type="evidence" value="ECO:0007669"/>
    <property type="project" value="UniProtKB-UniRule"/>
</dbReference>
<dbReference type="EC" id="3.4.11.10" evidence="8"/>
<comment type="cofactor">
    <cofactor evidence="8">
        <name>Mn(2+)</name>
        <dbReference type="ChEBI" id="CHEBI:29035"/>
    </cofactor>
    <text evidence="8">Binds 2 manganese ions per subunit.</text>
</comment>
<evidence type="ECO:0000256" key="1">
    <source>
        <dbReference type="ARBA" id="ARBA00000135"/>
    </source>
</evidence>
<keyword evidence="4 8" id="KW-0031">Aminopeptidase</keyword>
<comment type="catalytic activity">
    <reaction evidence="2 8">
        <text>Release of an N-terminal amino acid, preferentially leucine, but not glutamic or aspartic acids.</text>
        <dbReference type="EC" id="3.4.11.10"/>
    </reaction>
</comment>
<dbReference type="InterPro" id="IPR023042">
    <property type="entry name" value="Peptidase_M17_leu_NH2_pept"/>
</dbReference>
<comment type="similarity">
    <text evidence="3 8">Belongs to the peptidase M17 family.</text>
</comment>
<keyword evidence="6 8" id="KW-0378">Hydrolase</keyword>
<evidence type="ECO:0000256" key="3">
    <source>
        <dbReference type="ARBA" id="ARBA00009528"/>
    </source>
</evidence>
<feature type="binding site" evidence="8">
    <location>
        <position position="268"/>
    </location>
    <ligand>
        <name>Mn(2+)</name>
        <dbReference type="ChEBI" id="CHEBI:29035"/>
        <label>2</label>
    </ligand>
</feature>
<evidence type="ECO:0000256" key="2">
    <source>
        <dbReference type="ARBA" id="ARBA00000967"/>
    </source>
</evidence>
<evidence type="ECO:0000256" key="6">
    <source>
        <dbReference type="ARBA" id="ARBA00022801"/>
    </source>
</evidence>
<dbReference type="InterPro" id="IPR000819">
    <property type="entry name" value="Peptidase_M17_C"/>
</dbReference>
<feature type="binding site" evidence="8">
    <location>
        <position position="250"/>
    </location>
    <ligand>
        <name>Mn(2+)</name>
        <dbReference type="ChEBI" id="CHEBI:29035"/>
        <label>1</label>
    </ligand>
</feature>
<comment type="function">
    <text evidence="7 8">Presumably involved in the processing and regular turnover of intracellular proteins. Catalyzes the removal of unsubstituted N-terminal amino acids from various peptides.</text>
</comment>
<feature type="binding site" evidence="8">
    <location>
        <position position="327"/>
    </location>
    <ligand>
        <name>Mn(2+)</name>
        <dbReference type="ChEBI" id="CHEBI:29035"/>
        <label>1</label>
    </ligand>
</feature>
<comment type="catalytic activity">
    <reaction evidence="1 8">
        <text>Release of an N-terminal amino acid, Xaa-|-Yaa-, in which Xaa is preferably Leu, but may be other amino acids including Pro although not Arg or Lys, and Yaa may be Pro. Amino acid amides and methyl esters are also readily hydrolyzed, but rates on arylamides are exceedingly low.</text>
        <dbReference type="EC" id="3.4.11.1"/>
    </reaction>
</comment>
<accession>A0A7W8Z5B3</accession>
<dbReference type="EMBL" id="JACHBR010000001">
    <property type="protein sequence ID" value="MBB5627525.1"/>
    <property type="molecule type" value="Genomic_DNA"/>
</dbReference>
<keyword evidence="11" id="KW-1185">Reference proteome</keyword>
<evidence type="ECO:0000313" key="11">
    <source>
        <dbReference type="Proteomes" id="UP000588112"/>
    </source>
</evidence>
<dbReference type="GO" id="GO:0006508">
    <property type="term" value="P:proteolysis"/>
    <property type="evidence" value="ECO:0007669"/>
    <property type="project" value="UniProtKB-KW"/>
</dbReference>
<evidence type="ECO:0000259" key="9">
    <source>
        <dbReference type="PROSITE" id="PS00631"/>
    </source>
</evidence>
<dbReference type="Gene3D" id="3.40.630.10">
    <property type="entry name" value="Zn peptidases"/>
    <property type="match status" value="1"/>
</dbReference>
<feature type="binding site" evidence="8">
    <location>
        <position position="250"/>
    </location>
    <ligand>
        <name>Mn(2+)</name>
        <dbReference type="ChEBI" id="CHEBI:29035"/>
        <label>2</label>
    </ligand>
</feature>
<dbReference type="PANTHER" id="PTHR11963">
    <property type="entry name" value="LEUCINE AMINOPEPTIDASE-RELATED"/>
    <property type="match status" value="1"/>
</dbReference>
<comment type="caution">
    <text evidence="10">The sequence shown here is derived from an EMBL/GenBank/DDBJ whole genome shotgun (WGS) entry which is preliminary data.</text>
</comment>
<organism evidence="10 11">
    <name type="scientific">Sphaerisporangium krabiense</name>
    <dbReference type="NCBI Taxonomy" id="763782"/>
    <lineage>
        <taxon>Bacteria</taxon>
        <taxon>Bacillati</taxon>
        <taxon>Actinomycetota</taxon>
        <taxon>Actinomycetes</taxon>
        <taxon>Streptosporangiales</taxon>
        <taxon>Streptosporangiaceae</taxon>
        <taxon>Sphaerisporangium</taxon>
    </lineage>
</organism>
<dbReference type="Pfam" id="PF02789">
    <property type="entry name" value="Peptidase_M17_N"/>
    <property type="match status" value="1"/>
</dbReference>
<dbReference type="Gene3D" id="3.40.220.10">
    <property type="entry name" value="Leucine Aminopeptidase, subunit E, domain 1"/>
    <property type="match status" value="1"/>
</dbReference>
<dbReference type="CDD" id="cd00433">
    <property type="entry name" value="Peptidase_M17"/>
    <property type="match status" value="1"/>
</dbReference>
<dbReference type="NCBIfam" id="NF002073">
    <property type="entry name" value="PRK00913.1-2"/>
    <property type="match status" value="1"/>
</dbReference>
<evidence type="ECO:0000313" key="10">
    <source>
        <dbReference type="EMBL" id="MBB5627525.1"/>
    </source>
</evidence>
<feature type="binding site" evidence="8">
    <location>
        <position position="245"/>
    </location>
    <ligand>
        <name>Mn(2+)</name>
        <dbReference type="ChEBI" id="CHEBI:29035"/>
        <label>2</label>
    </ligand>
</feature>
<dbReference type="EC" id="3.4.11.1" evidence="8"/>
<dbReference type="PROSITE" id="PS00631">
    <property type="entry name" value="CYTOSOL_AP"/>
    <property type="match status" value="1"/>
</dbReference>
<dbReference type="GO" id="GO:0005737">
    <property type="term" value="C:cytoplasm"/>
    <property type="evidence" value="ECO:0007669"/>
    <property type="project" value="UniProtKB-SubCell"/>
</dbReference>
<comment type="subcellular location">
    <subcellularLocation>
        <location evidence="8">Cytoplasm</location>
    </subcellularLocation>
</comment>
<evidence type="ECO:0000256" key="7">
    <source>
        <dbReference type="ARBA" id="ARBA00049972"/>
    </source>
</evidence>
<proteinExistence type="inferred from homology"/>
<sequence>MPIETSLRFAGAPAHDAELLAVPFAADLTADVDLPLPTPALLAHHEAKGEAGEIVEVPVGDGDTVRRVLLYGVGDATPQALRRAGASLARRARGRRALDVRLPAEAGPRAWAALAEGALLATYGLRVGASRGRPVAEIRLSGPEEARPAVERAEVVARAVALTRDLANTPSSEKNPAWLAARAAEVAGRSGLGVRVWEPDDLAAEGFGGILAVGQGSVSTPRLISLSYEPDPAEHDGTHVVLAGKGITFDSGGLSLKPTDGMKFMKTDMAGGAVVISVLGALRELGVRSKVTGLVAAAENMPSGSAQRPGDVITHYGGRTVEVLNTDAEGRLVLADALAYADEVLRPDTIVDVATLTGAIGIALGRDIGAVFSPSDDLAKELIEAGAAAGDPLWRMPLIEEYRPALDSMVADLSNIDAENTYGGGAITAALFLREFAGGRRWAHLDIAGVARSTADDGILTKGATGFGTRLLLEWLAS</sequence>
<keyword evidence="8" id="KW-0464">Manganese</keyword>
<keyword evidence="8" id="KW-0963">Cytoplasm</keyword>
<dbReference type="Pfam" id="PF00883">
    <property type="entry name" value="Peptidase_M17"/>
    <property type="match status" value="1"/>
</dbReference>
<dbReference type="RefSeq" id="WP_184612175.1">
    <property type="nucleotide sequence ID" value="NZ_BOOS01000067.1"/>
</dbReference>
<reference evidence="10 11" key="1">
    <citation type="submission" date="2020-08" db="EMBL/GenBank/DDBJ databases">
        <title>Sequencing the genomes of 1000 actinobacteria strains.</title>
        <authorList>
            <person name="Klenk H.-P."/>
        </authorList>
    </citation>
    <scope>NUCLEOTIDE SEQUENCE [LARGE SCALE GENOMIC DNA]</scope>
    <source>
        <strain evidence="10 11">DSM 45790</strain>
    </source>
</reference>
<dbReference type="AlphaFoldDB" id="A0A7W8Z5B3"/>
<feature type="active site" evidence="8">
    <location>
        <position position="257"/>
    </location>
</feature>
<dbReference type="SUPFAM" id="SSF52949">
    <property type="entry name" value="Macro domain-like"/>
    <property type="match status" value="1"/>
</dbReference>
<dbReference type="Proteomes" id="UP000588112">
    <property type="component" value="Unassembled WGS sequence"/>
</dbReference>
<feature type="domain" description="Cytosol aminopeptidase" evidence="9">
    <location>
        <begin position="325"/>
        <end position="332"/>
    </location>
</feature>
<dbReference type="InterPro" id="IPR043472">
    <property type="entry name" value="Macro_dom-like"/>
</dbReference>
<dbReference type="PRINTS" id="PR00481">
    <property type="entry name" value="LAMNOPPTDASE"/>
</dbReference>
<dbReference type="SUPFAM" id="SSF53187">
    <property type="entry name" value="Zn-dependent exopeptidases"/>
    <property type="match status" value="1"/>
</dbReference>
<dbReference type="HAMAP" id="MF_00181">
    <property type="entry name" value="Cytosol_peptidase_M17"/>
    <property type="match status" value="1"/>
</dbReference>
<feature type="binding site" evidence="8">
    <location>
        <position position="329"/>
    </location>
    <ligand>
        <name>Mn(2+)</name>
        <dbReference type="ChEBI" id="CHEBI:29035"/>
        <label>2</label>
    </ligand>
</feature>
<protein>
    <recommendedName>
        <fullName evidence="8">Probable cytosol aminopeptidase</fullName>
        <ecNumber evidence="8">3.4.11.1</ecNumber>
    </recommendedName>
    <alternativeName>
        <fullName evidence="8">Leucine aminopeptidase</fullName>
        <shortName evidence="8">LAP</shortName>
        <ecNumber evidence="8">3.4.11.10</ecNumber>
    </alternativeName>
    <alternativeName>
        <fullName evidence="8">Leucyl aminopeptidase</fullName>
    </alternativeName>
</protein>
<dbReference type="GO" id="GO:0070006">
    <property type="term" value="F:metalloaminopeptidase activity"/>
    <property type="evidence" value="ECO:0007669"/>
    <property type="project" value="InterPro"/>
</dbReference>
<name>A0A7W8Z5B3_9ACTN</name>
<keyword evidence="5 8" id="KW-0645">Protease</keyword>
<gene>
    <name evidence="8" type="primary">pepA</name>
    <name evidence="10" type="ORF">BJ981_003224</name>
</gene>
<feature type="binding site" evidence="8">
    <location>
        <position position="329"/>
    </location>
    <ligand>
        <name>Mn(2+)</name>
        <dbReference type="ChEBI" id="CHEBI:29035"/>
        <label>1</label>
    </ligand>
</feature>
<feature type="active site" evidence="8">
    <location>
        <position position="331"/>
    </location>
</feature>
<evidence type="ECO:0000256" key="5">
    <source>
        <dbReference type="ARBA" id="ARBA00022670"/>
    </source>
</evidence>